<evidence type="ECO:0000313" key="2">
    <source>
        <dbReference type="Proteomes" id="UP000002178"/>
    </source>
</evidence>
<name>B5U3T4_9CAUD</name>
<dbReference type="KEGG" id="vg:6940481"/>
<organism evidence="1 2">
    <name type="scientific">Mycobacterium phage Gumball</name>
    <dbReference type="NCBI Taxonomy" id="561998"/>
    <lineage>
        <taxon>Viruses</taxon>
        <taxon>Duplodnaviria</taxon>
        <taxon>Heunggongvirae</taxon>
        <taxon>Uroviricota</taxon>
        <taxon>Caudoviricetes</taxon>
        <taxon>Dclasvirinae</taxon>
        <taxon>Plotvirus</taxon>
        <taxon>Plotvirus plot</taxon>
    </lineage>
</organism>
<protein>
    <submittedName>
        <fullName evidence="1">Uncharacterized protein</fullName>
    </submittedName>
</protein>
<dbReference type="EMBL" id="FJ168661">
    <property type="protein sequence ID" value="ACI06430.1"/>
    <property type="molecule type" value="Genomic_DNA"/>
</dbReference>
<proteinExistence type="predicted"/>
<evidence type="ECO:0000313" key="1">
    <source>
        <dbReference type="EMBL" id="ACI06430.1"/>
    </source>
</evidence>
<dbReference type="Proteomes" id="UP000002178">
    <property type="component" value="Segment"/>
</dbReference>
<gene>
    <name evidence="1" type="primary">56</name>
    <name evidence="1" type="ORF">GUMBALL_56</name>
</gene>
<sequence length="80" mass="8911">MKLKVLTFIACEQCGTHFGGPEAGEYDYRNLPGKMTIAEYLVEEALASMWIRVIWGADDVILCGPDCVKSWLDEVVSRGN</sequence>
<accession>B5U3T4</accession>
<reference evidence="1 2" key="1">
    <citation type="submission" date="2008-08" db="EMBL/GenBank/DDBJ databases">
        <authorList>
            <person name="Pillay N."/>
            <person name="Naidoo R."/>
            <person name="Edgar R.H."/>
            <person name="Ko C."/>
            <person name="Jacobs-Sera D."/>
            <person name="Hendrix R.W."/>
            <person name="Hatfull G.F."/>
        </authorList>
    </citation>
    <scope>NUCLEOTIDE SEQUENCE [LARGE SCALE GENOMIC DNA]</scope>
</reference>